<dbReference type="Pfam" id="PF00455">
    <property type="entry name" value="DeoRC"/>
    <property type="match status" value="1"/>
</dbReference>
<dbReference type="GO" id="GO:0003700">
    <property type="term" value="F:DNA-binding transcription factor activity"/>
    <property type="evidence" value="ECO:0007669"/>
    <property type="project" value="InterPro"/>
</dbReference>
<feature type="domain" description="HTH deoR-type" evidence="4">
    <location>
        <begin position="3"/>
        <end position="58"/>
    </location>
</feature>
<keyword evidence="6" id="KW-1185">Reference proteome</keyword>
<evidence type="ECO:0000256" key="1">
    <source>
        <dbReference type="ARBA" id="ARBA00023015"/>
    </source>
</evidence>
<dbReference type="InterPro" id="IPR001034">
    <property type="entry name" value="DeoR_HTH"/>
</dbReference>
<dbReference type="RefSeq" id="WP_317634758.1">
    <property type="nucleotide sequence ID" value="NZ_AP026802.1"/>
</dbReference>
<dbReference type="PRINTS" id="PR00037">
    <property type="entry name" value="HTHLACR"/>
</dbReference>
<evidence type="ECO:0000313" key="6">
    <source>
        <dbReference type="Proteomes" id="UP001321861"/>
    </source>
</evidence>
<dbReference type="InterPro" id="IPR014036">
    <property type="entry name" value="DeoR-like_C"/>
</dbReference>
<gene>
    <name evidence="5" type="primary">fruR</name>
    <name evidence="5" type="ORF">XA3_13770</name>
</gene>
<evidence type="ECO:0000256" key="2">
    <source>
        <dbReference type="ARBA" id="ARBA00023125"/>
    </source>
</evidence>
<dbReference type="AlphaFoldDB" id="A0AAU9DK77"/>
<dbReference type="InterPro" id="IPR037171">
    <property type="entry name" value="NagB/RpiA_transferase-like"/>
</dbReference>
<dbReference type="KEGG" id="xap:XA3_13770"/>
<dbReference type="PANTHER" id="PTHR30363">
    <property type="entry name" value="HTH-TYPE TRANSCRIPTIONAL REGULATOR SRLR-RELATED"/>
    <property type="match status" value="1"/>
</dbReference>
<keyword evidence="2" id="KW-0238">DNA-binding</keyword>
<protein>
    <submittedName>
        <fullName evidence="5">DeoR family transcriptional regulator</fullName>
    </submittedName>
</protein>
<dbReference type="SUPFAM" id="SSF100950">
    <property type="entry name" value="NagB/RpiA/CoA transferase-like"/>
    <property type="match status" value="1"/>
</dbReference>
<dbReference type="PANTHER" id="PTHR30363:SF56">
    <property type="entry name" value="TRANSCRIPTIONAL REGULATOR, DEOR FAMILY"/>
    <property type="match status" value="1"/>
</dbReference>
<dbReference type="EMBL" id="AP026802">
    <property type="protein sequence ID" value="BDR58936.1"/>
    <property type="molecule type" value="Genomic_DNA"/>
</dbReference>
<dbReference type="Gene3D" id="3.40.50.1360">
    <property type="match status" value="1"/>
</dbReference>
<organism evidence="5 6">
    <name type="scientific">Xylocopilactobacillus apicola</name>
    <dbReference type="NCBI Taxonomy" id="2932184"/>
    <lineage>
        <taxon>Bacteria</taxon>
        <taxon>Bacillati</taxon>
        <taxon>Bacillota</taxon>
        <taxon>Bacilli</taxon>
        <taxon>Lactobacillales</taxon>
        <taxon>Lactobacillaceae</taxon>
        <taxon>Xylocopilactobacillus</taxon>
    </lineage>
</organism>
<keyword evidence="3" id="KW-0804">Transcription</keyword>
<dbReference type="InterPro" id="IPR050313">
    <property type="entry name" value="Carb_Metab_HTH_regulators"/>
</dbReference>
<evidence type="ECO:0000313" key="5">
    <source>
        <dbReference type="EMBL" id="BDR58936.1"/>
    </source>
</evidence>
<accession>A0AAU9DK77</accession>
<dbReference type="SMART" id="SM01134">
    <property type="entry name" value="DeoRC"/>
    <property type="match status" value="1"/>
</dbReference>
<evidence type="ECO:0000259" key="4">
    <source>
        <dbReference type="PROSITE" id="PS51000"/>
    </source>
</evidence>
<sequence>MLRAERHRKILSFLEENNFLDTQAATKLLDSSLATVRRDFSYLEAKGEITRIHGGAKLIEKDQIEFSFSEKLNRSMTAKRKIAKKAASLVPDRVCLYLDAGTTTLQMVDLLPKNVKIVTNSVNIAHQALTQDLRTILIGGEIKKSTDAMIGPITLNQLKQFHFGLSFIGINGVCDQFGYTTPDPEEAIVKQQALIQSDQSYFLADQSKMEQKFLAKVADLKDYPLITEKIKKEQQ</sequence>
<proteinExistence type="predicted"/>
<name>A0AAU9DK77_9LACO</name>
<dbReference type="GO" id="GO:0003677">
    <property type="term" value="F:DNA binding"/>
    <property type="evidence" value="ECO:0007669"/>
    <property type="project" value="UniProtKB-KW"/>
</dbReference>
<dbReference type="PROSITE" id="PS00894">
    <property type="entry name" value="HTH_DEOR_1"/>
    <property type="match status" value="1"/>
</dbReference>
<evidence type="ECO:0000256" key="3">
    <source>
        <dbReference type="ARBA" id="ARBA00023163"/>
    </source>
</evidence>
<dbReference type="Pfam" id="PF08220">
    <property type="entry name" value="HTH_DeoR"/>
    <property type="match status" value="1"/>
</dbReference>
<dbReference type="SUPFAM" id="SSF46785">
    <property type="entry name" value="Winged helix' DNA-binding domain"/>
    <property type="match status" value="1"/>
</dbReference>
<reference evidence="5 6" key="1">
    <citation type="journal article" date="2023" name="Microbiol. Spectr.">
        <title>Symbiosis of Carpenter Bees with Uncharacterized Lactic Acid Bacteria Showing NAD Auxotrophy.</title>
        <authorList>
            <person name="Kawasaki S."/>
            <person name="Ozawa K."/>
            <person name="Mori T."/>
            <person name="Yamamoto A."/>
            <person name="Ito M."/>
            <person name="Ohkuma M."/>
            <person name="Sakamoto M."/>
            <person name="Matsutani M."/>
        </authorList>
    </citation>
    <scope>NUCLEOTIDE SEQUENCE [LARGE SCALE GENOMIC DNA]</scope>
    <source>
        <strain evidence="5 6">XA3</strain>
    </source>
</reference>
<keyword evidence="1" id="KW-0805">Transcription regulation</keyword>
<dbReference type="SMART" id="SM00420">
    <property type="entry name" value="HTH_DEOR"/>
    <property type="match status" value="1"/>
</dbReference>
<dbReference type="InterPro" id="IPR036390">
    <property type="entry name" value="WH_DNA-bd_sf"/>
</dbReference>
<dbReference type="PROSITE" id="PS51000">
    <property type="entry name" value="HTH_DEOR_2"/>
    <property type="match status" value="1"/>
</dbReference>
<dbReference type="InterPro" id="IPR018356">
    <property type="entry name" value="Tscrpt_reg_HTH_DeoR_CS"/>
</dbReference>
<dbReference type="Proteomes" id="UP001321861">
    <property type="component" value="Chromosome"/>
</dbReference>